<evidence type="ECO:0000313" key="4">
    <source>
        <dbReference type="Proteomes" id="UP000003174"/>
    </source>
</evidence>
<keyword evidence="2" id="KW-1133">Transmembrane helix</keyword>
<comment type="caution">
    <text evidence="3">The sequence shown here is derived from an EMBL/GenBank/DDBJ whole genome shotgun (WGS) entry which is preliminary data.</text>
</comment>
<reference evidence="3 4" key="1">
    <citation type="submission" date="2009-01" db="EMBL/GenBank/DDBJ databases">
        <authorList>
            <person name="Fulton L."/>
            <person name="Clifton S."/>
            <person name="Fulton B."/>
            <person name="Xu J."/>
            <person name="Minx P."/>
            <person name="Pepin K.H."/>
            <person name="Johnson M."/>
            <person name="Bhonagiri V."/>
            <person name="Nash W.E."/>
            <person name="Mardis E.R."/>
            <person name="Wilson R.K."/>
        </authorList>
    </citation>
    <scope>NUCLEOTIDE SEQUENCE [LARGE SCALE GENOMIC DNA]</scope>
    <source>
        <strain evidence="3 4">DSM 3353</strain>
    </source>
</reference>
<feature type="region of interest" description="Disordered" evidence="1">
    <location>
        <begin position="438"/>
        <end position="487"/>
    </location>
</feature>
<dbReference type="EMBL" id="ACEP01000070">
    <property type="protein sequence ID" value="EEG36595.1"/>
    <property type="molecule type" value="Genomic_DNA"/>
</dbReference>
<organism evidence="3 4">
    <name type="scientific">Anaerobutyricum hallii DSM 3353</name>
    <dbReference type="NCBI Taxonomy" id="411469"/>
    <lineage>
        <taxon>Bacteria</taxon>
        <taxon>Bacillati</taxon>
        <taxon>Bacillota</taxon>
        <taxon>Clostridia</taxon>
        <taxon>Lachnospirales</taxon>
        <taxon>Lachnospiraceae</taxon>
        <taxon>Anaerobutyricum</taxon>
    </lineage>
</organism>
<evidence type="ECO:0000256" key="1">
    <source>
        <dbReference type="SAM" id="MobiDB-lite"/>
    </source>
</evidence>
<proteinExistence type="predicted"/>
<feature type="compositionally biased region" description="Acidic residues" evidence="1">
    <location>
        <begin position="453"/>
        <end position="466"/>
    </location>
</feature>
<dbReference type="Proteomes" id="UP000003174">
    <property type="component" value="Unassembled WGS sequence"/>
</dbReference>
<reference evidence="3 4" key="2">
    <citation type="submission" date="2009-02" db="EMBL/GenBank/DDBJ databases">
        <title>Draft genome sequence of Eubacterium hallii (DSM 3353).</title>
        <authorList>
            <person name="Sudarsanam P."/>
            <person name="Ley R."/>
            <person name="Guruge J."/>
            <person name="Turnbaugh P.J."/>
            <person name="Mahowald M."/>
            <person name="Liep D."/>
            <person name="Gordon J."/>
        </authorList>
    </citation>
    <scope>NUCLEOTIDE SEQUENCE [LARGE SCALE GENOMIC DNA]</scope>
    <source>
        <strain evidence="3 4">DSM 3353</strain>
    </source>
</reference>
<evidence type="ECO:0000256" key="2">
    <source>
        <dbReference type="SAM" id="Phobius"/>
    </source>
</evidence>
<evidence type="ECO:0000313" key="3">
    <source>
        <dbReference type="EMBL" id="EEG36595.1"/>
    </source>
</evidence>
<dbReference type="SUPFAM" id="SSF117074">
    <property type="entry name" value="Hypothetical protein PA1324"/>
    <property type="match status" value="1"/>
</dbReference>
<dbReference type="Gene3D" id="2.60.40.10">
    <property type="entry name" value="Immunoglobulins"/>
    <property type="match status" value="1"/>
</dbReference>
<name>C0EVV2_9FIRM</name>
<dbReference type="GeneID" id="75049301"/>
<accession>C0EVV2</accession>
<keyword evidence="2" id="KW-0812">Transmembrane</keyword>
<dbReference type="InterPro" id="IPR013783">
    <property type="entry name" value="Ig-like_fold"/>
</dbReference>
<dbReference type="RefSeq" id="WP_005346995.1">
    <property type="nucleotide sequence ID" value="NZ_ACEP01000070.1"/>
</dbReference>
<feature type="compositionally biased region" description="Polar residues" evidence="1">
    <location>
        <begin position="438"/>
        <end position="447"/>
    </location>
</feature>
<dbReference type="eggNOG" id="COG3266">
    <property type="taxonomic scope" value="Bacteria"/>
</dbReference>
<protein>
    <submittedName>
        <fullName evidence="3">LPXTG-motif cell wall anchor domain protein</fullName>
    </submittedName>
</protein>
<keyword evidence="2" id="KW-0472">Membrane</keyword>
<sequence length="518" mass="56796">MKSIIARKFSKYIGAFFAIVAMVAGLLLPAQIKAADSYNKDKKGSITINLDDVKQEDSITNKSGVSVSIYQVASIGHDGVNISFDIASSLESTGVDVNDITTSDKNLNSAKKLTTVIDNSGISSVTKKTDSNGKVSFTDLAQGMYLVEEKDSASYGMFSPFLVAIPYMEDGQNWIYDVETYTKGVSNQQGSLEVTKALVYMDPETGKIYNLQAPKSYEENGETVPGARYYVGLFCDAEGTIPYGKNYLKTIDFNGSHSETIKYDNLPDGIYYLFETDENGVPYAMGETHTEKDRTYKCVVGDGSGDSADNKVQLQGRPQGKMNISNVFTIIPDDFVVVAELTIEKKVLDQNGQQTTTNDTFYASVYKQTGSDDNVENELIQTVQLQQNGKVTVPVRVEKDGSTTKVYIEETDADGNTIDPDNFAYKISGEGNVELSMEQQTGTITLTNREKGDEEEETTSSEEETTSTEKEKTPPNNKKKKSKSGKTGDTTPILTWIIIGVAAAVVIIFLVVRRRKSE</sequence>
<gene>
    <name evidence="3" type="ORF">EUBHAL_01540</name>
</gene>
<dbReference type="AlphaFoldDB" id="C0EVV2"/>
<feature type="transmembrane region" description="Helical" evidence="2">
    <location>
        <begin position="493"/>
        <end position="512"/>
    </location>
</feature>